<dbReference type="EMBL" id="JACDUL010000001">
    <property type="protein sequence ID" value="MBA2861603.1"/>
    <property type="molecule type" value="Genomic_DNA"/>
</dbReference>
<name>A0A7J9PED0_METMI</name>
<dbReference type="AlphaFoldDB" id="A0A7J9PED0"/>
<organism evidence="1 2">
    <name type="scientific">Methanococcus maripaludis</name>
    <name type="common">Methanococcus deltae</name>
    <dbReference type="NCBI Taxonomy" id="39152"/>
    <lineage>
        <taxon>Archaea</taxon>
        <taxon>Methanobacteriati</taxon>
        <taxon>Methanobacteriota</taxon>
        <taxon>Methanomada group</taxon>
        <taxon>Methanococci</taxon>
        <taxon>Methanococcales</taxon>
        <taxon>Methanococcaceae</taxon>
        <taxon>Methanococcus</taxon>
    </lineage>
</organism>
<dbReference type="Proteomes" id="UP000533207">
    <property type="component" value="Unassembled WGS sequence"/>
</dbReference>
<comment type="caution">
    <text evidence="1">The sequence shown here is derived from an EMBL/GenBank/DDBJ whole genome shotgun (WGS) entry which is preliminary data.</text>
</comment>
<evidence type="ECO:0000313" key="2">
    <source>
        <dbReference type="Proteomes" id="UP000533207"/>
    </source>
</evidence>
<sequence length="183" mass="21739">MDENDKKIKSMKFRVCEDQEEEIKRMARECGFQNVSEFARVSMKFYYTMKDVLRSVIDFDSKLDILLESTESINNSFEDHRKIVVETAEKVNKLYRQEELENILKEIMNVLQANYPKGYQIHELIDLIGADIDPKKNDLFWYVVNENRFFKCYVSVDNEFISLREKPLWSGYELDSFGVQNGI</sequence>
<protein>
    <submittedName>
        <fullName evidence="1">Uncharacterized protein</fullName>
    </submittedName>
</protein>
<gene>
    <name evidence="1" type="ORF">HNP90_000463</name>
</gene>
<reference evidence="1 2" key="1">
    <citation type="submission" date="2020-07" db="EMBL/GenBank/DDBJ databases">
        <title>Genomic Encyclopedia of Type Strains, Phase IV (KMG-V): Genome sequencing to study the core and pangenomes of soil and plant-associated prokaryotes.</title>
        <authorList>
            <person name="Whitman W."/>
        </authorList>
    </citation>
    <scope>NUCLEOTIDE SEQUENCE [LARGE SCALE GENOMIC DNA]</scope>
    <source>
        <strain evidence="1 2">C8</strain>
    </source>
</reference>
<evidence type="ECO:0000313" key="1">
    <source>
        <dbReference type="EMBL" id="MBA2861603.1"/>
    </source>
</evidence>
<proteinExistence type="predicted"/>
<dbReference type="RefSeq" id="WP_011977262.1">
    <property type="nucleotide sequence ID" value="NZ_JACDUL010000001.1"/>
</dbReference>
<accession>A0A7J9PED0</accession>